<evidence type="ECO:0000313" key="2">
    <source>
        <dbReference type="EMBL" id="KAH3865914.1"/>
    </source>
</evidence>
<evidence type="ECO:0000313" key="3">
    <source>
        <dbReference type="Proteomes" id="UP000828390"/>
    </source>
</evidence>
<dbReference type="Proteomes" id="UP000828390">
    <property type="component" value="Unassembled WGS sequence"/>
</dbReference>
<gene>
    <name evidence="2" type="ORF">DPMN_028961</name>
</gene>
<protein>
    <submittedName>
        <fullName evidence="2">Uncharacterized protein</fullName>
    </submittedName>
</protein>
<accession>A0A9D4LY52</accession>
<dbReference type="EMBL" id="JAIWYP010000002">
    <property type="protein sequence ID" value="KAH3865914.1"/>
    <property type="molecule type" value="Genomic_DNA"/>
</dbReference>
<reference evidence="2" key="2">
    <citation type="submission" date="2020-11" db="EMBL/GenBank/DDBJ databases">
        <authorList>
            <person name="McCartney M.A."/>
            <person name="Auch B."/>
            <person name="Kono T."/>
            <person name="Mallez S."/>
            <person name="Becker A."/>
            <person name="Gohl D.M."/>
            <person name="Silverstein K.A.T."/>
            <person name="Koren S."/>
            <person name="Bechman K.B."/>
            <person name="Herman A."/>
            <person name="Abrahante J.E."/>
            <person name="Garbe J."/>
        </authorList>
    </citation>
    <scope>NUCLEOTIDE SEQUENCE</scope>
    <source>
        <strain evidence="2">Duluth1</strain>
        <tissue evidence="2">Whole animal</tissue>
    </source>
</reference>
<sequence>MTGTSSGNGPVTGHWGPVRSPVRSPGSGPVTGLGYRSPGTGLVTGHLSTVTGPVTGQYCRSPVSTTGHQ</sequence>
<evidence type="ECO:0000256" key="1">
    <source>
        <dbReference type="SAM" id="MobiDB-lite"/>
    </source>
</evidence>
<keyword evidence="3" id="KW-1185">Reference proteome</keyword>
<comment type="caution">
    <text evidence="2">The sequence shown here is derived from an EMBL/GenBank/DDBJ whole genome shotgun (WGS) entry which is preliminary data.</text>
</comment>
<feature type="region of interest" description="Disordered" evidence="1">
    <location>
        <begin position="1"/>
        <end position="37"/>
    </location>
</feature>
<reference evidence="2" key="1">
    <citation type="journal article" date="2019" name="bioRxiv">
        <title>The Genome of the Zebra Mussel, Dreissena polymorpha: A Resource for Invasive Species Research.</title>
        <authorList>
            <person name="McCartney M.A."/>
            <person name="Auch B."/>
            <person name="Kono T."/>
            <person name="Mallez S."/>
            <person name="Zhang Y."/>
            <person name="Obille A."/>
            <person name="Becker A."/>
            <person name="Abrahante J.E."/>
            <person name="Garbe J."/>
            <person name="Badalamenti J.P."/>
            <person name="Herman A."/>
            <person name="Mangelson H."/>
            <person name="Liachko I."/>
            <person name="Sullivan S."/>
            <person name="Sone E.D."/>
            <person name="Koren S."/>
            <person name="Silverstein K.A.T."/>
            <person name="Beckman K.B."/>
            <person name="Gohl D.M."/>
        </authorList>
    </citation>
    <scope>NUCLEOTIDE SEQUENCE</scope>
    <source>
        <strain evidence="2">Duluth1</strain>
        <tissue evidence="2">Whole animal</tissue>
    </source>
</reference>
<organism evidence="2 3">
    <name type="scientific">Dreissena polymorpha</name>
    <name type="common">Zebra mussel</name>
    <name type="synonym">Mytilus polymorpha</name>
    <dbReference type="NCBI Taxonomy" id="45954"/>
    <lineage>
        <taxon>Eukaryota</taxon>
        <taxon>Metazoa</taxon>
        <taxon>Spiralia</taxon>
        <taxon>Lophotrochozoa</taxon>
        <taxon>Mollusca</taxon>
        <taxon>Bivalvia</taxon>
        <taxon>Autobranchia</taxon>
        <taxon>Heteroconchia</taxon>
        <taxon>Euheterodonta</taxon>
        <taxon>Imparidentia</taxon>
        <taxon>Neoheterodontei</taxon>
        <taxon>Myida</taxon>
        <taxon>Dreissenoidea</taxon>
        <taxon>Dreissenidae</taxon>
        <taxon>Dreissena</taxon>
    </lineage>
</organism>
<name>A0A9D4LY52_DREPO</name>
<proteinExistence type="predicted"/>
<dbReference type="AlphaFoldDB" id="A0A9D4LY52"/>